<evidence type="ECO:0000256" key="3">
    <source>
        <dbReference type="ARBA" id="ARBA00023163"/>
    </source>
</evidence>
<dbReference type="InterPro" id="IPR000524">
    <property type="entry name" value="Tscrpt_reg_HTH_GntR"/>
</dbReference>
<dbReference type="InterPro" id="IPR036390">
    <property type="entry name" value="WH_DNA-bd_sf"/>
</dbReference>
<evidence type="ECO:0000256" key="2">
    <source>
        <dbReference type="ARBA" id="ARBA00023125"/>
    </source>
</evidence>
<dbReference type="Pfam" id="PF07702">
    <property type="entry name" value="UTRA"/>
    <property type="match status" value="1"/>
</dbReference>
<dbReference type="InterPro" id="IPR028978">
    <property type="entry name" value="Chorismate_lyase_/UTRA_dom_sf"/>
</dbReference>
<dbReference type="InterPro" id="IPR050679">
    <property type="entry name" value="Bact_HTH_transcr_reg"/>
</dbReference>
<protein>
    <submittedName>
        <fullName evidence="5">GntR family transcriptional regulator</fullName>
    </submittedName>
</protein>
<gene>
    <name evidence="5" type="ORF">GPZ80_02440</name>
</gene>
<keyword evidence="6" id="KW-1185">Reference proteome</keyword>
<dbReference type="SUPFAM" id="SSF64288">
    <property type="entry name" value="Chorismate lyase-like"/>
    <property type="match status" value="1"/>
</dbReference>
<reference evidence="5 6" key="1">
    <citation type="submission" date="2020-06" db="EMBL/GenBank/DDBJ databases">
        <title>Actinokineospora xiongansis sp. nov., isolated from soil of Baiyangdian.</title>
        <authorList>
            <person name="Zhang X."/>
        </authorList>
    </citation>
    <scope>NUCLEOTIDE SEQUENCE [LARGE SCALE GENOMIC DNA]</scope>
    <source>
        <strain evidence="5 6">HBU206404</strain>
    </source>
</reference>
<name>A0ABR7L0V3_9PSEU</name>
<dbReference type="PRINTS" id="PR00035">
    <property type="entry name" value="HTHGNTR"/>
</dbReference>
<feature type="domain" description="HTH gntR-type" evidence="4">
    <location>
        <begin position="2"/>
        <end position="70"/>
    </location>
</feature>
<evidence type="ECO:0000259" key="4">
    <source>
        <dbReference type="PROSITE" id="PS50949"/>
    </source>
</evidence>
<evidence type="ECO:0000313" key="6">
    <source>
        <dbReference type="Proteomes" id="UP000734823"/>
    </source>
</evidence>
<dbReference type="SMART" id="SM00866">
    <property type="entry name" value="UTRA"/>
    <property type="match status" value="1"/>
</dbReference>
<keyword evidence="3" id="KW-0804">Transcription</keyword>
<dbReference type="PANTHER" id="PTHR44846:SF17">
    <property type="entry name" value="GNTR-FAMILY TRANSCRIPTIONAL REGULATOR"/>
    <property type="match status" value="1"/>
</dbReference>
<dbReference type="PROSITE" id="PS50949">
    <property type="entry name" value="HTH_GNTR"/>
    <property type="match status" value="1"/>
</dbReference>
<dbReference type="InterPro" id="IPR011663">
    <property type="entry name" value="UTRA"/>
</dbReference>
<sequence>MQTKYRLVANQLIDSINRGEYPVGSALPPLHELTRRFDIARGTARSAIAVLVAEGLAVVKQGAGTVVCATAPTARRPDNRTPDREHLHVVLSGWAHADAEVSTRLGLRAGGLVVHRIRHHRSGRKLVQIDQQWIPATVARRIEAHTGHDIADTESTPHSNLITLMRHAGLHPVVAAITVHARMPEHLECARMSIPPTKPVLVTHQVVHDSTGNPVETTTTVGSPNLACPMFTVPVPA</sequence>
<organism evidence="5 6">
    <name type="scientific">Actinokineospora xionganensis</name>
    <dbReference type="NCBI Taxonomy" id="2684470"/>
    <lineage>
        <taxon>Bacteria</taxon>
        <taxon>Bacillati</taxon>
        <taxon>Actinomycetota</taxon>
        <taxon>Actinomycetes</taxon>
        <taxon>Pseudonocardiales</taxon>
        <taxon>Pseudonocardiaceae</taxon>
        <taxon>Actinokineospora</taxon>
    </lineage>
</organism>
<dbReference type="Gene3D" id="3.40.1410.10">
    <property type="entry name" value="Chorismate lyase-like"/>
    <property type="match status" value="1"/>
</dbReference>
<dbReference type="SUPFAM" id="SSF46785">
    <property type="entry name" value="Winged helix' DNA-binding domain"/>
    <property type="match status" value="1"/>
</dbReference>
<dbReference type="EMBL" id="JABVED010000001">
    <property type="protein sequence ID" value="MBC6446031.1"/>
    <property type="molecule type" value="Genomic_DNA"/>
</dbReference>
<keyword evidence="1" id="KW-0805">Transcription regulation</keyword>
<evidence type="ECO:0000313" key="5">
    <source>
        <dbReference type="EMBL" id="MBC6446031.1"/>
    </source>
</evidence>
<dbReference type="Gene3D" id="1.10.10.10">
    <property type="entry name" value="Winged helix-like DNA-binding domain superfamily/Winged helix DNA-binding domain"/>
    <property type="match status" value="1"/>
</dbReference>
<keyword evidence="2" id="KW-0238">DNA-binding</keyword>
<evidence type="ECO:0000256" key="1">
    <source>
        <dbReference type="ARBA" id="ARBA00023015"/>
    </source>
</evidence>
<proteinExistence type="predicted"/>
<dbReference type="RefSeq" id="WP_187218077.1">
    <property type="nucleotide sequence ID" value="NZ_JABVED010000001.1"/>
</dbReference>
<dbReference type="SMART" id="SM00345">
    <property type="entry name" value="HTH_GNTR"/>
    <property type="match status" value="1"/>
</dbReference>
<comment type="caution">
    <text evidence="5">The sequence shown here is derived from an EMBL/GenBank/DDBJ whole genome shotgun (WGS) entry which is preliminary data.</text>
</comment>
<dbReference type="CDD" id="cd07377">
    <property type="entry name" value="WHTH_GntR"/>
    <property type="match status" value="1"/>
</dbReference>
<dbReference type="PANTHER" id="PTHR44846">
    <property type="entry name" value="MANNOSYL-D-GLYCERATE TRANSPORT/METABOLISM SYSTEM REPRESSOR MNGR-RELATED"/>
    <property type="match status" value="1"/>
</dbReference>
<dbReference type="Pfam" id="PF00392">
    <property type="entry name" value="GntR"/>
    <property type="match status" value="1"/>
</dbReference>
<dbReference type="Proteomes" id="UP000734823">
    <property type="component" value="Unassembled WGS sequence"/>
</dbReference>
<dbReference type="InterPro" id="IPR036388">
    <property type="entry name" value="WH-like_DNA-bd_sf"/>
</dbReference>
<accession>A0ABR7L0V3</accession>